<gene>
    <name evidence="2" type="ORF">LR48_Vigan09g167000</name>
</gene>
<organism evidence="2 3">
    <name type="scientific">Phaseolus angularis</name>
    <name type="common">Azuki bean</name>
    <name type="synonym">Vigna angularis</name>
    <dbReference type="NCBI Taxonomy" id="3914"/>
    <lineage>
        <taxon>Eukaryota</taxon>
        <taxon>Viridiplantae</taxon>
        <taxon>Streptophyta</taxon>
        <taxon>Embryophyta</taxon>
        <taxon>Tracheophyta</taxon>
        <taxon>Spermatophyta</taxon>
        <taxon>Magnoliopsida</taxon>
        <taxon>eudicotyledons</taxon>
        <taxon>Gunneridae</taxon>
        <taxon>Pentapetalae</taxon>
        <taxon>rosids</taxon>
        <taxon>fabids</taxon>
        <taxon>Fabales</taxon>
        <taxon>Fabaceae</taxon>
        <taxon>Papilionoideae</taxon>
        <taxon>50 kb inversion clade</taxon>
        <taxon>NPAAA clade</taxon>
        <taxon>indigoferoid/millettioid clade</taxon>
        <taxon>Phaseoleae</taxon>
        <taxon>Vigna</taxon>
    </lineage>
</organism>
<reference evidence="3" key="1">
    <citation type="journal article" date="2015" name="Proc. Natl. Acad. Sci. U.S.A.">
        <title>Genome sequencing of adzuki bean (Vigna angularis) provides insight into high starch and low fat accumulation and domestication.</title>
        <authorList>
            <person name="Yang K."/>
            <person name="Tian Z."/>
            <person name="Chen C."/>
            <person name="Luo L."/>
            <person name="Zhao B."/>
            <person name="Wang Z."/>
            <person name="Yu L."/>
            <person name="Li Y."/>
            <person name="Sun Y."/>
            <person name="Li W."/>
            <person name="Chen Y."/>
            <person name="Li Y."/>
            <person name="Zhang Y."/>
            <person name="Ai D."/>
            <person name="Zhao J."/>
            <person name="Shang C."/>
            <person name="Ma Y."/>
            <person name="Wu B."/>
            <person name="Wang M."/>
            <person name="Gao L."/>
            <person name="Sun D."/>
            <person name="Zhang P."/>
            <person name="Guo F."/>
            <person name="Wang W."/>
            <person name="Li Y."/>
            <person name="Wang J."/>
            <person name="Varshney R.K."/>
            <person name="Wang J."/>
            <person name="Ling H.Q."/>
            <person name="Wan P."/>
        </authorList>
    </citation>
    <scope>NUCLEOTIDE SEQUENCE</scope>
    <source>
        <strain evidence="3">cv. Jingnong 6</strain>
    </source>
</reference>
<dbReference type="Proteomes" id="UP000053144">
    <property type="component" value="Chromosome 9"/>
</dbReference>
<accession>A0A0L9VD77</accession>
<dbReference type="AlphaFoldDB" id="A0A0L9VD77"/>
<feature type="region of interest" description="Disordered" evidence="1">
    <location>
        <begin position="1"/>
        <end position="29"/>
    </location>
</feature>
<evidence type="ECO:0000256" key="1">
    <source>
        <dbReference type="SAM" id="MobiDB-lite"/>
    </source>
</evidence>
<evidence type="ECO:0000313" key="3">
    <source>
        <dbReference type="Proteomes" id="UP000053144"/>
    </source>
</evidence>
<feature type="compositionally biased region" description="Basic and acidic residues" evidence="1">
    <location>
        <begin position="1"/>
        <end position="12"/>
    </location>
</feature>
<dbReference type="EMBL" id="CM003379">
    <property type="protein sequence ID" value="KOM53011.1"/>
    <property type="molecule type" value="Genomic_DNA"/>
</dbReference>
<protein>
    <submittedName>
        <fullName evidence="2">Uncharacterized protein</fullName>
    </submittedName>
</protein>
<dbReference type="Gramene" id="KOM53011">
    <property type="protein sequence ID" value="KOM53011"/>
    <property type="gene ID" value="LR48_Vigan09g167000"/>
</dbReference>
<evidence type="ECO:0000313" key="2">
    <source>
        <dbReference type="EMBL" id="KOM53011.1"/>
    </source>
</evidence>
<proteinExistence type="predicted"/>
<name>A0A0L9VD77_PHAAN</name>
<sequence length="114" mass="13174">MTEGLYTRECREPYGGTPDSEGWTSAPFNIPPSPIWETRKITSSTNVKDRIEYLSSFTTERSRLKFTERTILKMTDRSKLEADKQNAQVKEGDERLEDALNEENLVDVEVKIEQ</sequence>